<keyword evidence="2" id="KW-1185">Reference proteome</keyword>
<evidence type="ECO:0000313" key="2">
    <source>
        <dbReference type="Proteomes" id="UP001244341"/>
    </source>
</evidence>
<dbReference type="EMBL" id="CP126210">
    <property type="protein sequence ID" value="WIA11398.1"/>
    <property type="molecule type" value="Genomic_DNA"/>
</dbReference>
<proteinExistence type="predicted"/>
<evidence type="ECO:0000313" key="1">
    <source>
        <dbReference type="EMBL" id="WIA11398.1"/>
    </source>
</evidence>
<sequence length="137" mass="16079">MKLEDDKKLRDQRSLDNIRNKYGIRRGLDGRVQLRRRSGTWVSVRLDMEVPGAILLRDTKTEQVYALETDSLPQVDLSDDYVLFMMFSDGQWEDDMTPIEFEEDSGKAEQLKMSEKEFQSFIGILKEPEEEPSSRRK</sequence>
<gene>
    <name evidence="1" type="ORF">OEZ85_011516</name>
</gene>
<organism evidence="1 2">
    <name type="scientific">Tetradesmus obliquus</name>
    <name type="common">Green alga</name>
    <name type="synonym">Acutodesmus obliquus</name>
    <dbReference type="NCBI Taxonomy" id="3088"/>
    <lineage>
        <taxon>Eukaryota</taxon>
        <taxon>Viridiplantae</taxon>
        <taxon>Chlorophyta</taxon>
        <taxon>core chlorophytes</taxon>
        <taxon>Chlorophyceae</taxon>
        <taxon>CS clade</taxon>
        <taxon>Sphaeropleales</taxon>
        <taxon>Scenedesmaceae</taxon>
        <taxon>Tetradesmus</taxon>
    </lineage>
</organism>
<reference evidence="1 2" key="1">
    <citation type="submission" date="2023-05" db="EMBL/GenBank/DDBJ databases">
        <title>A 100% complete, gapless, phased diploid assembly of the Scenedesmus obliquus UTEX 3031 genome.</title>
        <authorList>
            <person name="Biondi T.C."/>
            <person name="Hanschen E.R."/>
            <person name="Kwon T."/>
            <person name="Eng W."/>
            <person name="Kruse C.P.S."/>
            <person name="Koehler S.I."/>
            <person name="Kunde Y."/>
            <person name="Gleasner C.D."/>
            <person name="You Mak K.T."/>
            <person name="Polle J."/>
            <person name="Hovde B.T."/>
            <person name="Starkenburg S.R."/>
        </authorList>
    </citation>
    <scope>NUCLEOTIDE SEQUENCE [LARGE SCALE GENOMIC DNA]</scope>
    <source>
        <strain evidence="1 2">DOE0152z</strain>
    </source>
</reference>
<dbReference type="Proteomes" id="UP001244341">
    <property type="component" value="Chromosome 3b"/>
</dbReference>
<name>A0ABY8TQK3_TETOB</name>
<accession>A0ABY8TQK3</accession>
<protein>
    <submittedName>
        <fullName evidence="1">Uncharacterized protein</fullName>
    </submittedName>
</protein>